<protein>
    <submittedName>
        <fullName evidence="1">Uncharacterized protein</fullName>
    </submittedName>
</protein>
<evidence type="ECO:0000313" key="2">
    <source>
        <dbReference type="Proteomes" id="UP000324222"/>
    </source>
</evidence>
<dbReference type="EMBL" id="VSRR010015731">
    <property type="protein sequence ID" value="MPC58487.1"/>
    <property type="molecule type" value="Genomic_DNA"/>
</dbReference>
<reference evidence="1 2" key="1">
    <citation type="submission" date="2019-05" db="EMBL/GenBank/DDBJ databases">
        <title>Another draft genome of Portunus trituberculatus and its Hox gene families provides insights of decapod evolution.</title>
        <authorList>
            <person name="Jeong J.-H."/>
            <person name="Song I."/>
            <person name="Kim S."/>
            <person name="Choi T."/>
            <person name="Kim D."/>
            <person name="Ryu S."/>
            <person name="Kim W."/>
        </authorList>
    </citation>
    <scope>NUCLEOTIDE SEQUENCE [LARGE SCALE GENOMIC DNA]</scope>
    <source>
        <tissue evidence="1">Muscle</tissue>
    </source>
</reference>
<proteinExistence type="predicted"/>
<name>A0A5B7GML3_PORTR</name>
<comment type="caution">
    <text evidence="1">The sequence shown here is derived from an EMBL/GenBank/DDBJ whole genome shotgun (WGS) entry which is preliminary data.</text>
</comment>
<dbReference type="AlphaFoldDB" id="A0A5B7GML3"/>
<organism evidence="1 2">
    <name type="scientific">Portunus trituberculatus</name>
    <name type="common">Swimming crab</name>
    <name type="synonym">Neptunus trituberculatus</name>
    <dbReference type="NCBI Taxonomy" id="210409"/>
    <lineage>
        <taxon>Eukaryota</taxon>
        <taxon>Metazoa</taxon>
        <taxon>Ecdysozoa</taxon>
        <taxon>Arthropoda</taxon>
        <taxon>Crustacea</taxon>
        <taxon>Multicrustacea</taxon>
        <taxon>Malacostraca</taxon>
        <taxon>Eumalacostraca</taxon>
        <taxon>Eucarida</taxon>
        <taxon>Decapoda</taxon>
        <taxon>Pleocyemata</taxon>
        <taxon>Brachyura</taxon>
        <taxon>Eubrachyura</taxon>
        <taxon>Portunoidea</taxon>
        <taxon>Portunidae</taxon>
        <taxon>Portuninae</taxon>
        <taxon>Portunus</taxon>
    </lineage>
</organism>
<keyword evidence="2" id="KW-1185">Reference proteome</keyword>
<accession>A0A5B7GML3</accession>
<gene>
    <name evidence="1" type="ORF">E2C01_052492</name>
</gene>
<sequence>MGDTTPPATTTGLFEFFSLLPVSSTSPSQDHNTRLMVMTTPPSSSVKTRIWVVMCCRQPYECSSLDNLMTPLLGLKQDTVLPSFK</sequence>
<dbReference type="Proteomes" id="UP000324222">
    <property type="component" value="Unassembled WGS sequence"/>
</dbReference>
<evidence type="ECO:0000313" key="1">
    <source>
        <dbReference type="EMBL" id="MPC58487.1"/>
    </source>
</evidence>